<keyword evidence="10" id="KW-1015">Disulfide bond</keyword>
<keyword evidence="9 13" id="KW-0472">Membrane</keyword>
<evidence type="ECO:0000256" key="1">
    <source>
        <dbReference type="ARBA" id="ARBA00004115"/>
    </source>
</evidence>
<comment type="subcellular location">
    <subcellularLocation>
        <location evidence="1">Endoplasmic reticulum membrane</location>
        <topology evidence="1">Single-pass type I membrane protein</topology>
    </subcellularLocation>
</comment>
<evidence type="ECO:0000256" key="2">
    <source>
        <dbReference type="ARBA" id="ARBA00022448"/>
    </source>
</evidence>
<evidence type="ECO:0000256" key="10">
    <source>
        <dbReference type="ARBA" id="ARBA00023157"/>
    </source>
</evidence>
<keyword evidence="17" id="KW-1185">Reference proteome</keyword>
<evidence type="ECO:0000313" key="16">
    <source>
        <dbReference type="EMBL" id="KAG2182420.1"/>
    </source>
</evidence>
<dbReference type="EMBL" id="JAEPQZ010000004">
    <property type="protein sequence ID" value="KAG2182420.1"/>
    <property type="molecule type" value="Genomic_DNA"/>
</dbReference>
<dbReference type="SUPFAM" id="SSF52833">
    <property type="entry name" value="Thioredoxin-like"/>
    <property type="match status" value="1"/>
</dbReference>
<dbReference type="PROSITE" id="PS51352">
    <property type="entry name" value="THIOREDOXIN_2"/>
    <property type="match status" value="1"/>
</dbReference>
<dbReference type="InterPro" id="IPR036249">
    <property type="entry name" value="Thioredoxin-like_sf"/>
</dbReference>
<feature type="chain" id="PRO_5034705611" description="Thioredoxin domain-containing protein" evidence="14">
    <location>
        <begin position="20"/>
        <end position="216"/>
    </location>
</feature>
<evidence type="ECO:0000256" key="14">
    <source>
        <dbReference type="SAM" id="SignalP"/>
    </source>
</evidence>
<dbReference type="Gene3D" id="3.40.30.10">
    <property type="entry name" value="Glutaredoxin"/>
    <property type="match status" value="1"/>
</dbReference>
<dbReference type="PANTHER" id="PTHR46107:SF3">
    <property type="entry name" value="THIOREDOXIN DOMAIN-CONTAINING PROTEIN"/>
    <property type="match status" value="1"/>
</dbReference>
<evidence type="ECO:0000256" key="4">
    <source>
        <dbReference type="ARBA" id="ARBA00022692"/>
    </source>
</evidence>
<feature type="signal peptide" evidence="14">
    <location>
        <begin position="1"/>
        <end position="19"/>
    </location>
</feature>
<evidence type="ECO:0000256" key="13">
    <source>
        <dbReference type="SAM" id="Phobius"/>
    </source>
</evidence>
<keyword evidence="7" id="KW-0249">Electron transport</keyword>
<keyword evidence="6" id="KW-0256">Endoplasmic reticulum</keyword>
<evidence type="ECO:0000313" key="17">
    <source>
        <dbReference type="Proteomes" id="UP000654370"/>
    </source>
</evidence>
<evidence type="ECO:0000256" key="8">
    <source>
        <dbReference type="ARBA" id="ARBA00022989"/>
    </source>
</evidence>
<dbReference type="PROSITE" id="PS00194">
    <property type="entry name" value="THIOREDOXIN_1"/>
    <property type="match status" value="1"/>
</dbReference>
<reference evidence="16" key="1">
    <citation type="submission" date="2020-12" db="EMBL/GenBank/DDBJ databases">
        <title>Metabolic potential, ecology and presence of endohyphal bacteria is reflected in genomic diversity of Mucoromycotina.</title>
        <authorList>
            <person name="Muszewska A."/>
            <person name="Okrasinska A."/>
            <person name="Steczkiewicz K."/>
            <person name="Drgas O."/>
            <person name="Orlowska M."/>
            <person name="Perlinska-Lenart U."/>
            <person name="Aleksandrzak-Piekarczyk T."/>
            <person name="Szatraj K."/>
            <person name="Zielenkiewicz U."/>
            <person name="Pilsyk S."/>
            <person name="Malc E."/>
            <person name="Mieczkowski P."/>
            <person name="Kruszewska J.S."/>
            <person name="Biernat P."/>
            <person name="Pawlowska J."/>
        </authorList>
    </citation>
    <scope>NUCLEOTIDE SEQUENCE</scope>
    <source>
        <strain evidence="16">WA0000067209</strain>
    </source>
</reference>
<evidence type="ECO:0000256" key="11">
    <source>
        <dbReference type="ARBA" id="ARBA00023284"/>
    </source>
</evidence>
<evidence type="ECO:0000256" key="5">
    <source>
        <dbReference type="ARBA" id="ARBA00022729"/>
    </source>
</evidence>
<feature type="region of interest" description="Disordered" evidence="12">
    <location>
        <begin position="194"/>
        <end position="216"/>
    </location>
</feature>
<protein>
    <recommendedName>
        <fullName evidence="15">Thioredoxin domain-containing protein</fullName>
    </recommendedName>
</protein>
<evidence type="ECO:0000259" key="15">
    <source>
        <dbReference type="PROSITE" id="PS51352"/>
    </source>
</evidence>
<evidence type="ECO:0000256" key="6">
    <source>
        <dbReference type="ARBA" id="ARBA00022824"/>
    </source>
</evidence>
<keyword evidence="5 14" id="KW-0732">Signal</keyword>
<sequence length="216" mass="23916">MKFLTLGLVLLSVITTVLCASKREILELTDSNFDTFVGESDEWLVEFYAPWCGACKQFGPRYEAAAKSIPDSLPVKLAKIDVDSSPGLASKFFVTRLPTLFHIKNHEVRQVDTKMKVQDIVNFLKNQEWENIEIWNGYFSPFSIVGTGVGYIGIFMKKLSNIPAWMVWTGLGGTIVLMIVSFGIAAQNGAFSDEDAPVTAGKSPSSPRPQKSRKVD</sequence>
<name>A0A8H7UGQ5_MORIS</name>
<organism evidence="16 17">
    <name type="scientific">Mortierella isabellina</name>
    <name type="common">Filamentous fungus</name>
    <name type="synonym">Umbelopsis isabellina</name>
    <dbReference type="NCBI Taxonomy" id="91625"/>
    <lineage>
        <taxon>Eukaryota</taxon>
        <taxon>Fungi</taxon>
        <taxon>Fungi incertae sedis</taxon>
        <taxon>Mucoromycota</taxon>
        <taxon>Mucoromycotina</taxon>
        <taxon>Umbelopsidomycetes</taxon>
        <taxon>Umbelopsidales</taxon>
        <taxon>Umbelopsidaceae</taxon>
        <taxon>Umbelopsis</taxon>
    </lineage>
</organism>
<dbReference type="Pfam" id="PF00085">
    <property type="entry name" value="Thioredoxin"/>
    <property type="match status" value="1"/>
</dbReference>
<dbReference type="OrthoDB" id="2121326at2759"/>
<keyword evidence="2" id="KW-0813">Transport</keyword>
<dbReference type="GO" id="GO:0005789">
    <property type="term" value="C:endoplasmic reticulum membrane"/>
    <property type="evidence" value="ECO:0007669"/>
    <property type="project" value="UniProtKB-SubCell"/>
</dbReference>
<dbReference type="CDD" id="cd02961">
    <property type="entry name" value="PDI_a_family"/>
    <property type="match status" value="1"/>
</dbReference>
<evidence type="ECO:0000256" key="3">
    <source>
        <dbReference type="ARBA" id="ARBA00022553"/>
    </source>
</evidence>
<dbReference type="InterPro" id="IPR017937">
    <property type="entry name" value="Thioredoxin_CS"/>
</dbReference>
<keyword evidence="4 13" id="KW-0812">Transmembrane</keyword>
<accession>A0A8H7UGQ5</accession>
<evidence type="ECO:0000256" key="7">
    <source>
        <dbReference type="ARBA" id="ARBA00022982"/>
    </source>
</evidence>
<dbReference type="PANTHER" id="PTHR46107">
    <property type="entry name" value="DUMPY: SHORTER THAN WILD-TYPE"/>
    <property type="match status" value="1"/>
</dbReference>
<dbReference type="InterPro" id="IPR013766">
    <property type="entry name" value="Thioredoxin_domain"/>
</dbReference>
<feature type="transmembrane region" description="Helical" evidence="13">
    <location>
        <begin position="166"/>
        <end position="186"/>
    </location>
</feature>
<keyword evidence="3" id="KW-0597">Phosphoprotein</keyword>
<dbReference type="InterPro" id="IPR052454">
    <property type="entry name" value="TMX_domain-containing"/>
</dbReference>
<keyword evidence="11" id="KW-0676">Redox-active center</keyword>
<feature type="transmembrane region" description="Helical" evidence="13">
    <location>
        <begin position="135"/>
        <end position="154"/>
    </location>
</feature>
<dbReference type="AlphaFoldDB" id="A0A8H7UGQ5"/>
<feature type="domain" description="Thioredoxin" evidence="15">
    <location>
        <begin position="4"/>
        <end position="129"/>
    </location>
</feature>
<comment type="caution">
    <text evidence="16">The sequence shown here is derived from an EMBL/GenBank/DDBJ whole genome shotgun (WGS) entry which is preliminary data.</text>
</comment>
<proteinExistence type="predicted"/>
<gene>
    <name evidence="16" type="ORF">INT43_007350</name>
</gene>
<dbReference type="Proteomes" id="UP000654370">
    <property type="component" value="Unassembled WGS sequence"/>
</dbReference>
<evidence type="ECO:0000256" key="12">
    <source>
        <dbReference type="SAM" id="MobiDB-lite"/>
    </source>
</evidence>
<evidence type="ECO:0000256" key="9">
    <source>
        <dbReference type="ARBA" id="ARBA00023136"/>
    </source>
</evidence>
<keyword evidence="8 13" id="KW-1133">Transmembrane helix</keyword>